<feature type="non-terminal residue" evidence="2">
    <location>
        <position position="198"/>
    </location>
</feature>
<keyword evidence="3" id="KW-1185">Reference proteome</keyword>
<feature type="non-terminal residue" evidence="2">
    <location>
        <position position="1"/>
    </location>
</feature>
<evidence type="ECO:0000313" key="3">
    <source>
        <dbReference type="Proteomes" id="UP001189429"/>
    </source>
</evidence>
<feature type="compositionally biased region" description="Basic and acidic residues" evidence="1">
    <location>
        <begin position="1"/>
        <end position="18"/>
    </location>
</feature>
<proteinExistence type="predicted"/>
<feature type="region of interest" description="Disordered" evidence="1">
    <location>
        <begin position="81"/>
        <end position="105"/>
    </location>
</feature>
<name>A0ABN9W299_9DINO</name>
<feature type="region of interest" description="Disordered" evidence="1">
    <location>
        <begin position="1"/>
        <end position="62"/>
    </location>
</feature>
<organism evidence="2 3">
    <name type="scientific">Prorocentrum cordatum</name>
    <dbReference type="NCBI Taxonomy" id="2364126"/>
    <lineage>
        <taxon>Eukaryota</taxon>
        <taxon>Sar</taxon>
        <taxon>Alveolata</taxon>
        <taxon>Dinophyceae</taxon>
        <taxon>Prorocentrales</taxon>
        <taxon>Prorocentraceae</taxon>
        <taxon>Prorocentrum</taxon>
    </lineage>
</organism>
<protein>
    <submittedName>
        <fullName evidence="2">Uncharacterized protein</fullName>
    </submittedName>
</protein>
<feature type="region of interest" description="Disordered" evidence="1">
    <location>
        <begin position="135"/>
        <end position="177"/>
    </location>
</feature>
<comment type="caution">
    <text evidence="2">The sequence shown here is derived from an EMBL/GenBank/DDBJ whole genome shotgun (WGS) entry which is preliminary data.</text>
</comment>
<evidence type="ECO:0000256" key="1">
    <source>
        <dbReference type="SAM" id="MobiDB-lite"/>
    </source>
</evidence>
<dbReference type="Proteomes" id="UP001189429">
    <property type="component" value="Unassembled WGS sequence"/>
</dbReference>
<accession>A0ABN9W299</accession>
<reference evidence="2" key="1">
    <citation type="submission" date="2023-10" db="EMBL/GenBank/DDBJ databases">
        <authorList>
            <person name="Chen Y."/>
            <person name="Shah S."/>
            <person name="Dougan E. K."/>
            <person name="Thang M."/>
            <person name="Chan C."/>
        </authorList>
    </citation>
    <scope>NUCLEOTIDE SEQUENCE [LARGE SCALE GENOMIC DNA]</scope>
</reference>
<dbReference type="EMBL" id="CAUYUJ010018047">
    <property type="protein sequence ID" value="CAK0880166.1"/>
    <property type="molecule type" value="Genomic_DNA"/>
</dbReference>
<gene>
    <name evidence="2" type="ORF">PCOR1329_LOCUS63387</name>
</gene>
<evidence type="ECO:0000313" key="2">
    <source>
        <dbReference type="EMBL" id="CAK0880166.1"/>
    </source>
</evidence>
<feature type="compositionally biased region" description="Basic and acidic residues" evidence="1">
    <location>
        <begin position="143"/>
        <end position="155"/>
    </location>
</feature>
<sequence>ALADLRRAWHRPDGDLPRRLRPPAGAHQRVLQRGDGRALRASRGADGPGARHHGQRPCRAVRPALPPGQFRLRPDGCGQQLGEGALHRGGGVDRQRLGRCPQGSRGLRLPPRFPDVPLPWRRYRRWHGYLADLQGSRGVPRSYHGDASHSDPESQRHRRGAVQRGAVVPPARGERGRVLPAGQRGALRCSADICFRTL</sequence>